<reference evidence="1 2" key="1">
    <citation type="journal article" date="2023" name="Sci. Data">
        <title>Genome assembly of the Korean intertidal mud-creeper Batillaria attramentaria.</title>
        <authorList>
            <person name="Patra A.K."/>
            <person name="Ho P.T."/>
            <person name="Jun S."/>
            <person name="Lee S.J."/>
            <person name="Kim Y."/>
            <person name="Won Y.J."/>
        </authorList>
    </citation>
    <scope>NUCLEOTIDE SEQUENCE [LARGE SCALE GENOMIC DNA]</scope>
    <source>
        <strain evidence="1">Wonlab-2016</strain>
    </source>
</reference>
<dbReference type="Proteomes" id="UP001519460">
    <property type="component" value="Unassembled WGS sequence"/>
</dbReference>
<dbReference type="EMBL" id="JACVVK020000007">
    <property type="protein sequence ID" value="KAK7506460.1"/>
    <property type="molecule type" value="Genomic_DNA"/>
</dbReference>
<sequence length="108" mass="11352">MLIVVAIHVSSPMPVTEADGDGSKVITESWAEVDMTCYDCLRLCSVTLGDAWLIEPLLPHGQERHGDGGFELPATAGDGQGGGWVEVGVGGGSEFSLDLKSVFVCCNR</sequence>
<keyword evidence="2" id="KW-1185">Reference proteome</keyword>
<proteinExistence type="predicted"/>
<evidence type="ECO:0000313" key="2">
    <source>
        <dbReference type="Proteomes" id="UP001519460"/>
    </source>
</evidence>
<evidence type="ECO:0000313" key="1">
    <source>
        <dbReference type="EMBL" id="KAK7506460.1"/>
    </source>
</evidence>
<protein>
    <submittedName>
        <fullName evidence="1">Uncharacterized protein</fullName>
    </submittedName>
</protein>
<comment type="caution">
    <text evidence="1">The sequence shown here is derived from an EMBL/GenBank/DDBJ whole genome shotgun (WGS) entry which is preliminary data.</text>
</comment>
<dbReference type="AlphaFoldDB" id="A0ABD0M4N9"/>
<accession>A0ABD0M4N9</accession>
<name>A0ABD0M4N9_9CAEN</name>
<gene>
    <name evidence="1" type="ORF">BaRGS_00002572</name>
</gene>
<organism evidence="1 2">
    <name type="scientific">Batillaria attramentaria</name>
    <dbReference type="NCBI Taxonomy" id="370345"/>
    <lineage>
        <taxon>Eukaryota</taxon>
        <taxon>Metazoa</taxon>
        <taxon>Spiralia</taxon>
        <taxon>Lophotrochozoa</taxon>
        <taxon>Mollusca</taxon>
        <taxon>Gastropoda</taxon>
        <taxon>Caenogastropoda</taxon>
        <taxon>Sorbeoconcha</taxon>
        <taxon>Cerithioidea</taxon>
        <taxon>Batillariidae</taxon>
        <taxon>Batillaria</taxon>
    </lineage>
</organism>